<protein>
    <submittedName>
        <fullName evidence="2">Putative peptide-n4-(N-acetyl-beta-glucosaminyl)asparagine amidase a protein</fullName>
    </submittedName>
</protein>
<feature type="domain" description="Peptide N-acetyl-beta-D-glucosaminyl asparaginase amidase A N-terminal" evidence="1">
    <location>
        <begin position="58"/>
        <end position="181"/>
    </location>
</feature>
<dbReference type="OrthoDB" id="1612078at2759"/>
<dbReference type="STRING" id="1287681.M7TW33"/>
<dbReference type="HOGENOM" id="CLU_750124_0_0_1"/>
<dbReference type="Proteomes" id="UP000012174">
    <property type="component" value="Unassembled WGS sequence"/>
</dbReference>
<evidence type="ECO:0000313" key="2">
    <source>
        <dbReference type="EMBL" id="EMR70870.1"/>
    </source>
</evidence>
<dbReference type="Pfam" id="PF12222">
    <property type="entry name" value="PNGaseA"/>
    <property type="match status" value="2"/>
</dbReference>
<dbReference type="EMBL" id="KB705756">
    <property type="protein sequence ID" value="EMR70870.1"/>
    <property type="molecule type" value="Genomic_DNA"/>
</dbReference>
<dbReference type="AlphaFoldDB" id="M7TW33"/>
<proteinExistence type="predicted"/>
<dbReference type="InterPro" id="IPR021102">
    <property type="entry name" value="PNGase_A"/>
</dbReference>
<feature type="domain" description="Peptide N-acetyl-beta-D-glucosaminyl asparaginase amidase A N-terminal" evidence="1">
    <location>
        <begin position="7"/>
        <end position="57"/>
    </location>
</feature>
<organism evidence="2 3">
    <name type="scientific">Eutypa lata (strain UCR-EL1)</name>
    <name type="common">Grapevine dieback disease fungus</name>
    <name type="synonym">Eutypa armeniacae</name>
    <dbReference type="NCBI Taxonomy" id="1287681"/>
    <lineage>
        <taxon>Eukaryota</taxon>
        <taxon>Fungi</taxon>
        <taxon>Dikarya</taxon>
        <taxon>Ascomycota</taxon>
        <taxon>Pezizomycotina</taxon>
        <taxon>Sordariomycetes</taxon>
        <taxon>Xylariomycetidae</taxon>
        <taxon>Xylariales</taxon>
        <taxon>Diatrypaceae</taxon>
        <taxon>Eutypa</taxon>
    </lineage>
</organism>
<dbReference type="InterPro" id="IPR056948">
    <property type="entry name" value="PNGaseA_N"/>
</dbReference>
<accession>M7TW33</accession>
<name>M7TW33_EUTLA</name>
<sequence>MEYPLSQDIIFDLGNVLNQDHDGYFNTTLAATFFMEEDAVVGRNSPADLIIPISTRDATGLADEEFWWSNVLQSKVDTFKETTGSIPGLSPFREVQVLIDGLLASVQWPFPVIFTGGVVPSLHRPIVGLQAFDIREHQIDITPWLPLLCDGKEHTFTIRVIGVEDNKHSCHLSESVSDSWAEYDYPLYCETITELDHAHGSSTTLGRLTEGLTLHVEGSAVFSTGIEAFKDSPGAEVAKCSGSRLETTRNGTATFSQANDGSYSLGSGITNQVFYFGGFNDTAHTEFYFRNVTTVGEGIISDNKRLVGAPSTDLHFNTQEPGESHKERKMITQSLATQVGPRAFMGRSQFAGGNGSRYFPLVQNEVEEN</sequence>
<dbReference type="PANTHER" id="PTHR31104">
    <property type="entry name" value="PEPTIDE-N4-(N-ACETYL-BETA-GLUCOSAMINYL)ASPARAGINE AMIDASE A PROTEIN"/>
    <property type="match status" value="1"/>
</dbReference>
<reference evidence="3" key="1">
    <citation type="journal article" date="2013" name="Genome Announc.">
        <title>Draft genome sequence of the grapevine dieback fungus Eutypa lata UCR-EL1.</title>
        <authorList>
            <person name="Blanco-Ulate B."/>
            <person name="Rolshausen P.E."/>
            <person name="Cantu D."/>
        </authorList>
    </citation>
    <scope>NUCLEOTIDE SEQUENCE [LARGE SCALE GENOMIC DNA]</scope>
    <source>
        <strain evidence="3">UCR-EL1</strain>
    </source>
</reference>
<gene>
    <name evidence="2" type="ORF">UCREL1_2090</name>
</gene>
<dbReference type="KEGG" id="ela:UCREL1_2090"/>
<keyword evidence="3" id="KW-1185">Reference proteome</keyword>
<dbReference type="eggNOG" id="ENOG502QSXK">
    <property type="taxonomic scope" value="Eukaryota"/>
</dbReference>
<evidence type="ECO:0000259" key="1">
    <source>
        <dbReference type="Pfam" id="PF12222"/>
    </source>
</evidence>
<evidence type="ECO:0000313" key="3">
    <source>
        <dbReference type="Proteomes" id="UP000012174"/>
    </source>
</evidence>